<name>A0A3R9UHV1_9BACT</name>
<dbReference type="GO" id="GO:0008360">
    <property type="term" value="P:regulation of cell shape"/>
    <property type="evidence" value="ECO:0007669"/>
    <property type="project" value="UniProtKB-KW"/>
</dbReference>
<dbReference type="Pfam" id="PF00912">
    <property type="entry name" value="Transgly"/>
    <property type="match status" value="1"/>
</dbReference>
<feature type="region of interest" description="Disordered" evidence="11">
    <location>
        <begin position="752"/>
        <end position="772"/>
    </location>
</feature>
<keyword evidence="7" id="KW-0573">Peptidoglycan synthesis</keyword>
<keyword evidence="6" id="KW-0133">Cell shape</keyword>
<dbReference type="InterPro" id="IPR011812">
    <property type="entry name" value="Pep_trsgly"/>
</dbReference>
<keyword evidence="8 12" id="KW-1133">Transmembrane helix</keyword>
<dbReference type="PANTHER" id="PTHR30400">
    <property type="entry name" value="MONOFUNCTIONAL BIOSYNTHETIC PEPTIDOGLYCAN TRANSGLYCOSYLASE"/>
    <property type="match status" value="1"/>
</dbReference>
<feature type="transmembrane region" description="Helical" evidence="12">
    <location>
        <begin position="66"/>
        <end position="86"/>
    </location>
</feature>
<sequence>MRRRRKKARDGPKVAEGGARANRGAGLFRYLCRPSGGGFGMNLAWPGRDFLSLRPVRVTSATKKKIGIGLGILVVLLLSGLGLFLLKRQELLDLALQKVKAKVETKYPVVLTLGPARFTDLNTVQLEGVSLVPTTLPDTLFTARQVRASLSVRSLFAGRPVFSNLEIDNARLTARQTRAGQDNYSFLYKKKKNQPVAPVDTSKGTNYGLLANQLLEATFDNIPDEADFQNFLVTYQSPRHQARLVMPRLAIEDGDITGQLTANIDSVENRVGVQGHIDAGDYEVDANIFGLDKRPVVLPYVQSRYGARVQFDSVRVSLSDKDFGGDDDLTVKGTAAAANFIVNHPKLSDSDVRFPRGGIDFVLKLGQASFALEKGTRVLLNKMELFPELSVRRLPVPERVIGKDINGLTNRNQLLAGLQVKLNVESSETKANDFFASLPEGMFETLEGTQAEGTVQYHLMADLDMNQLDSLKFDSGLRATKFRITRFGRENLNKLNEEFRHTAYNDKGDTVKTFLVGPSNPEYTPYNEVSDYLKYAIMTAEDPRFMTHRGFMEKAFVKSAIQNLKERRFARGGSTISMQLVKNVFLTRKKTLVRKAEEALIVWIIENTRLATKERMLEVYLNIIEWGPKIYGVHEAAEFYFAKEPRNLNLSESLFLASIIPRPKYYRNGFNQYGEMRVSGRYFHRLIAQLMARKGYISQSEYENVGTYVNFQGPARQYIVRATRDTVRTIIAADSSQYEPLNLIDLLGGDTAPDAGVNTNQQEPPATPPPGN</sequence>
<comment type="caution">
    <text evidence="14">The sequence shown here is derived from an EMBL/GenBank/DDBJ whole genome shotgun (WGS) entry which is preliminary data.</text>
</comment>
<evidence type="ECO:0000313" key="15">
    <source>
        <dbReference type="Proteomes" id="UP000280066"/>
    </source>
</evidence>
<feature type="domain" description="Glycosyl transferase family 51" evidence="13">
    <location>
        <begin position="511"/>
        <end position="668"/>
    </location>
</feature>
<keyword evidence="4" id="KW-0808">Transferase</keyword>
<keyword evidence="1" id="KW-1003">Cell membrane</keyword>
<dbReference type="EMBL" id="RWIS01000008">
    <property type="protein sequence ID" value="RSK31835.1"/>
    <property type="molecule type" value="Genomic_DNA"/>
</dbReference>
<evidence type="ECO:0000256" key="9">
    <source>
        <dbReference type="ARBA" id="ARBA00023136"/>
    </source>
</evidence>
<keyword evidence="3" id="KW-0328">Glycosyltransferase</keyword>
<reference evidence="14 15" key="1">
    <citation type="submission" date="2018-12" db="EMBL/GenBank/DDBJ databases">
        <authorList>
            <person name="Feng G."/>
            <person name="Zhu H."/>
        </authorList>
    </citation>
    <scope>NUCLEOTIDE SEQUENCE [LARGE SCALE GENOMIC DNA]</scope>
    <source>
        <strain evidence="14 15">9PBR-2</strain>
    </source>
</reference>
<keyword evidence="5 12" id="KW-0812">Transmembrane</keyword>
<keyword evidence="10" id="KW-0961">Cell wall biogenesis/degradation</keyword>
<dbReference type="InterPro" id="IPR023346">
    <property type="entry name" value="Lysozyme-like_dom_sf"/>
</dbReference>
<dbReference type="GO" id="GO:0016763">
    <property type="term" value="F:pentosyltransferase activity"/>
    <property type="evidence" value="ECO:0007669"/>
    <property type="project" value="InterPro"/>
</dbReference>
<evidence type="ECO:0000259" key="13">
    <source>
        <dbReference type="Pfam" id="PF00912"/>
    </source>
</evidence>
<evidence type="ECO:0000256" key="5">
    <source>
        <dbReference type="ARBA" id="ARBA00022692"/>
    </source>
</evidence>
<evidence type="ECO:0000256" key="7">
    <source>
        <dbReference type="ARBA" id="ARBA00022984"/>
    </source>
</evidence>
<keyword evidence="2" id="KW-0997">Cell inner membrane</keyword>
<dbReference type="SUPFAM" id="SSF53955">
    <property type="entry name" value="Lysozyme-like"/>
    <property type="match status" value="1"/>
</dbReference>
<accession>A0A3R9UHV1</accession>
<dbReference type="InterPro" id="IPR036950">
    <property type="entry name" value="PBP_transglycosylase"/>
</dbReference>
<dbReference type="Proteomes" id="UP000280066">
    <property type="component" value="Unassembled WGS sequence"/>
</dbReference>
<evidence type="ECO:0000256" key="10">
    <source>
        <dbReference type="ARBA" id="ARBA00023316"/>
    </source>
</evidence>
<dbReference type="OrthoDB" id="9766909at2"/>
<evidence type="ECO:0000256" key="12">
    <source>
        <dbReference type="SAM" id="Phobius"/>
    </source>
</evidence>
<evidence type="ECO:0000313" key="14">
    <source>
        <dbReference type="EMBL" id="RSK31835.1"/>
    </source>
</evidence>
<keyword evidence="15" id="KW-1185">Reference proteome</keyword>
<evidence type="ECO:0000256" key="3">
    <source>
        <dbReference type="ARBA" id="ARBA00022676"/>
    </source>
</evidence>
<dbReference type="PANTHER" id="PTHR30400:SF0">
    <property type="entry name" value="BIOSYNTHETIC PEPTIDOGLYCAN TRANSGLYCOSYLASE"/>
    <property type="match status" value="1"/>
</dbReference>
<dbReference type="GO" id="GO:0016020">
    <property type="term" value="C:membrane"/>
    <property type="evidence" value="ECO:0007669"/>
    <property type="project" value="InterPro"/>
</dbReference>
<dbReference type="GO" id="GO:0071555">
    <property type="term" value="P:cell wall organization"/>
    <property type="evidence" value="ECO:0007669"/>
    <property type="project" value="UniProtKB-KW"/>
</dbReference>
<gene>
    <name evidence="14" type="ORF">EI290_13535</name>
</gene>
<dbReference type="AlphaFoldDB" id="A0A3R9UHV1"/>
<dbReference type="InterPro" id="IPR001264">
    <property type="entry name" value="Glyco_trans_51"/>
</dbReference>
<keyword evidence="9 12" id="KW-0472">Membrane</keyword>
<evidence type="ECO:0000256" key="4">
    <source>
        <dbReference type="ARBA" id="ARBA00022679"/>
    </source>
</evidence>
<evidence type="ECO:0000256" key="8">
    <source>
        <dbReference type="ARBA" id="ARBA00022989"/>
    </source>
</evidence>
<proteinExistence type="predicted"/>
<protein>
    <submittedName>
        <fullName evidence="14">Penicillin-binding protein</fullName>
    </submittedName>
</protein>
<evidence type="ECO:0000256" key="2">
    <source>
        <dbReference type="ARBA" id="ARBA00022519"/>
    </source>
</evidence>
<dbReference type="Gene3D" id="1.10.3810.10">
    <property type="entry name" value="Biosynthetic peptidoglycan transglycosylase-like"/>
    <property type="match status" value="1"/>
</dbReference>
<evidence type="ECO:0000256" key="11">
    <source>
        <dbReference type="SAM" id="MobiDB-lite"/>
    </source>
</evidence>
<evidence type="ECO:0000256" key="1">
    <source>
        <dbReference type="ARBA" id="ARBA00022475"/>
    </source>
</evidence>
<organism evidence="14 15">
    <name type="scientific">Hymenobacter metallilatus</name>
    <dbReference type="NCBI Taxonomy" id="2493666"/>
    <lineage>
        <taxon>Bacteria</taxon>
        <taxon>Pseudomonadati</taxon>
        <taxon>Bacteroidota</taxon>
        <taxon>Cytophagia</taxon>
        <taxon>Cytophagales</taxon>
        <taxon>Hymenobacteraceae</taxon>
        <taxon>Hymenobacter</taxon>
    </lineage>
</organism>
<dbReference type="GO" id="GO:0009274">
    <property type="term" value="C:peptidoglycan-based cell wall"/>
    <property type="evidence" value="ECO:0007669"/>
    <property type="project" value="InterPro"/>
</dbReference>
<dbReference type="GO" id="GO:0009252">
    <property type="term" value="P:peptidoglycan biosynthetic process"/>
    <property type="evidence" value="ECO:0007669"/>
    <property type="project" value="UniProtKB-KW"/>
</dbReference>
<evidence type="ECO:0000256" key="6">
    <source>
        <dbReference type="ARBA" id="ARBA00022960"/>
    </source>
</evidence>